<evidence type="ECO:0000256" key="4">
    <source>
        <dbReference type="ARBA" id="ARBA00023002"/>
    </source>
</evidence>
<dbReference type="Proteomes" id="UP000325811">
    <property type="component" value="Chromosome I"/>
</dbReference>
<dbReference type="EMBL" id="LR699553">
    <property type="protein sequence ID" value="VVD28909.1"/>
    <property type="molecule type" value="Genomic_DNA"/>
</dbReference>
<dbReference type="KEGG" id="pdio:PDMSB3_2453"/>
<dbReference type="InterPro" id="IPR036188">
    <property type="entry name" value="FAD/NAD-bd_sf"/>
</dbReference>
<protein>
    <submittedName>
        <fullName evidence="5">Uncharacterized protein</fullName>
    </submittedName>
</protein>
<dbReference type="Gene3D" id="3.50.50.60">
    <property type="entry name" value="FAD/NAD(P)-binding domain"/>
    <property type="match status" value="1"/>
</dbReference>
<evidence type="ECO:0000256" key="2">
    <source>
        <dbReference type="ARBA" id="ARBA00022630"/>
    </source>
</evidence>
<proteinExistence type="predicted"/>
<dbReference type="GO" id="GO:0016651">
    <property type="term" value="F:oxidoreductase activity, acting on NAD(P)H"/>
    <property type="evidence" value="ECO:0007669"/>
    <property type="project" value="TreeGrafter"/>
</dbReference>
<reference evidence="5 6" key="1">
    <citation type="submission" date="2019-08" db="EMBL/GenBank/DDBJ databases">
        <authorList>
            <person name="Herpell B J."/>
        </authorList>
    </citation>
    <scope>NUCLEOTIDE SEQUENCE [LARGE SCALE GENOMIC DNA]</scope>
    <source>
        <strain evidence="6">Msb3</strain>
    </source>
</reference>
<evidence type="ECO:0000313" key="6">
    <source>
        <dbReference type="Proteomes" id="UP000325811"/>
    </source>
</evidence>
<dbReference type="AlphaFoldDB" id="A0A5Q4ZAL1"/>
<dbReference type="InterPro" id="IPR050446">
    <property type="entry name" value="FAD-oxidoreductase/Apoptosis"/>
</dbReference>
<sequence>MTARKIDYLLLGGGVASATAARVLRTEDQSASIAILCDETLAPYQRPQLTKGFLDGSLDTTQMAIHEAGFYTDLRIELLLGARAALARTCH</sequence>
<dbReference type="RefSeq" id="WP_007181562.1">
    <property type="nucleotide sequence ID" value="NZ_LR699553.1"/>
</dbReference>
<name>A0A5Q4ZAL1_9BURK</name>
<evidence type="ECO:0000256" key="3">
    <source>
        <dbReference type="ARBA" id="ARBA00022827"/>
    </source>
</evidence>
<organism evidence="5 6">
    <name type="scientific">Paraburkholderia dioscoreae</name>
    <dbReference type="NCBI Taxonomy" id="2604047"/>
    <lineage>
        <taxon>Bacteria</taxon>
        <taxon>Pseudomonadati</taxon>
        <taxon>Pseudomonadota</taxon>
        <taxon>Betaproteobacteria</taxon>
        <taxon>Burkholderiales</taxon>
        <taxon>Burkholderiaceae</taxon>
        <taxon>Paraburkholderia</taxon>
    </lineage>
</organism>
<keyword evidence="2" id="KW-0285">Flavoprotein</keyword>
<evidence type="ECO:0000256" key="1">
    <source>
        <dbReference type="ARBA" id="ARBA00001974"/>
    </source>
</evidence>
<accession>A0A5Q4ZAL1</accession>
<gene>
    <name evidence="5" type="ORF">PDMSB3_2453</name>
</gene>
<dbReference type="PANTHER" id="PTHR43557:SF2">
    <property type="entry name" value="RIESKE DOMAIN-CONTAINING PROTEIN-RELATED"/>
    <property type="match status" value="1"/>
</dbReference>
<dbReference type="SUPFAM" id="SSF51905">
    <property type="entry name" value="FAD/NAD(P)-binding domain"/>
    <property type="match status" value="1"/>
</dbReference>
<dbReference type="PANTHER" id="PTHR43557">
    <property type="entry name" value="APOPTOSIS-INDUCING FACTOR 1"/>
    <property type="match status" value="1"/>
</dbReference>
<dbReference type="GO" id="GO:0005737">
    <property type="term" value="C:cytoplasm"/>
    <property type="evidence" value="ECO:0007669"/>
    <property type="project" value="TreeGrafter"/>
</dbReference>
<keyword evidence="3" id="KW-0274">FAD</keyword>
<keyword evidence="4" id="KW-0560">Oxidoreductase</keyword>
<comment type="cofactor">
    <cofactor evidence="1">
        <name>FAD</name>
        <dbReference type="ChEBI" id="CHEBI:57692"/>
    </cofactor>
</comment>
<evidence type="ECO:0000313" key="5">
    <source>
        <dbReference type="EMBL" id="VVD28909.1"/>
    </source>
</evidence>
<keyword evidence="6" id="KW-1185">Reference proteome</keyword>